<keyword evidence="6" id="KW-0276">Fatty acid metabolism</keyword>
<sequence>MYSRIISVGSYQPDNIVTNEELEQKVDTSDEWIRSRTGIESRALAKPSQATSDLAILATTEAIKKSGITKDEIDLIVVGTCTPDVATPNVGVIIQESLGLNSCPAFSVEAACSGFIYALNIADKFILSGESKCALVVGAETLSRITDWSDRNTCVLFADGAGAAILKPSQDAGIIYSEISADGRYSDLLYVPYGTSRKPINEKENDYFLQMKGNEVFKVAVKKLESIAINTMRENDLTADDIDWFIPHQANIRIIQAVAKRLDMPMEKVIVTLAEHGNTSAASIPLALDKAITDGRISKGDRILLQSFGAGFTWGTVLLTL</sequence>
<evidence type="ECO:0000256" key="5">
    <source>
        <dbReference type="ARBA" id="ARBA00022679"/>
    </source>
</evidence>
<dbReference type="InterPro" id="IPR004655">
    <property type="entry name" value="FabH"/>
</dbReference>
<protein>
    <recommendedName>
        <fullName evidence="3">beta-ketoacyl-[acyl-carrier-protein] synthase III</fullName>
        <ecNumber evidence="3">2.3.1.180</ecNumber>
    </recommendedName>
</protein>
<keyword evidence="4" id="KW-0444">Lipid biosynthesis</keyword>
<feature type="domain" description="Beta-ketoacyl-[acyl-carrier-protein] synthase III C-terminal" evidence="9">
    <location>
        <begin position="233"/>
        <end position="320"/>
    </location>
</feature>
<evidence type="ECO:0000256" key="4">
    <source>
        <dbReference type="ARBA" id="ARBA00022516"/>
    </source>
</evidence>
<dbReference type="InterPro" id="IPR016039">
    <property type="entry name" value="Thiolase-like"/>
</dbReference>
<evidence type="ECO:0000256" key="2">
    <source>
        <dbReference type="ARBA" id="ARBA00008642"/>
    </source>
</evidence>
<dbReference type="HAMAP" id="MF_01815">
    <property type="entry name" value="FabH"/>
    <property type="match status" value="1"/>
</dbReference>
<dbReference type="SUPFAM" id="SSF53901">
    <property type="entry name" value="Thiolase-like"/>
    <property type="match status" value="1"/>
</dbReference>
<dbReference type="GO" id="GO:0004315">
    <property type="term" value="F:3-oxoacyl-[acyl-carrier-protein] synthase activity"/>
    <property type="evidence" value="ECO:0007669"/>
    <property type="project" value="InterPro"/>
</dbReference>
<dbReference type="InterPro" id="IPR013747">
    <property type="entry name" value="ACP_syn_III_C"/>
</dbReference>
<keyword evidence="5" id="KW-0808">Transferase</keyword>
<evidence type="ECO:0000259" key="9">
    <source>
        <dbReference type="Pfam" id="PF08541"/>
    </source>
</evidence>
<dbReference type="GO" id="GO:0033818">
    <property type="term" value="F:beta-ketoacyl-acyl-carrier-protein synthase III activity"/>
    <property type="evidence" value="ECO:0007669"/>
    <property type="project" value="UniProtKB-EC"/>
</dbReference>
<name>A0A381VFS1_9ZZZZ</name>
<dbReference type="CDD" id="cd00830">
    <property type="entry name" value="KAS_III"/>
    <property type="match status" value="1"/>
</dbReference>
<comment type="pathway">
    <text evidence="1">Lipid metabolism; fatty acid biosynthesis.</text>
</comment>
<evidence type="ECO:0000256" key="7">
    <source>
        <dbReference type="ARBA" id="ARBA00023098"/>
    </source>
</evidence>
<reference evidence="11" key="1">
    <citation type="submission" date="2018-05" db="EMBL/GenBank/DDBJ databases">
        <authorList>
            <person name="Lanie J.A."/>
            <person name="Ng W.-L."/>
            <person name="Kazmierczak K.M."/>
            <person name="Andrzejewski T.M."/>
            <person name="Davidsen T.M."/>
            <person name="Wayne K.J."/>
            <person name="Tettelin H."/>
            <person name="Glass J.I."/>
            <person name="Rusch D."/>
            <person name="Podicherti R."/>
            <person name="Tsui H.-C.T."/>
            <person name="Winkler M.E."/>
        </authorList>
    </citation>
    <scope>NUCLEOTIDE SEQUENCE</scope>
</reference>
<organism evidence="11">
    <name type="scientific">marine metagenome</name>
    <dbReference type="NCBI Taxonomy" id="408172"/>
    <lineage>
        <taxon>unclassified sequences</taxon>
        <taxon>metagenomes</taxon>
        <taxon>ecological metagenomes</taxon>
    </lineage>
</organism>
<dbReference type="EMBL" id="UINC01008558">
    <property type="protein sequence ID" value="SVA38497.1"/>
    <property type="molecule type" value="Genomic_DNA"/>
</dbReference>
<dbReference type="EC" id="2.3.1.180" evidence="3"/>
<dbReference type="NCBIfam" id="TIGR00747">
    <property type="entry name" value="fabH"/>
    <property type="match status" value="1"/>
</dbReference>
<dbReference type="InterPro" id="IPR013751">
    <property type="entry name" value="ACP_syn_III_N"/>
</dbReference>
<comment type="similarity">
    <text evidence="2">Belongs to the thiolase-like superfamily. FabH family.</text>
</comment>
<evidence type="ECO:0000256" key="8">
    <source>
        <dbReference type="ARBA" id="ARBA00023160"/>
    </source>
</evidence>
<dbReference type="NCBIfam" id="NF006829">
    <property type="entry name" value="PRK09352.1"/>
    <property type="match status" value="1"/>
</dbReference>
<dbReference type="GO" id="GO:0006633">
    <property type="term" value="P:fatty acid biosynthetic process"/>
    <property type="evidence" value="ECO:0007669"/>
    <property type="project" value="UniProtKB-KW"/>
</dbReference>
<dbReference type="Pfam" id="PF08545">
    <property type="entry name" value="ACP_syn_III"/>
    <property type="match status" value="1"/>
</dbReference>
<evidence type="ECO:0000313" key="11">
    <source>
        <dbReference type="EMBL" id="SVA38497.1"/>
    </source>
</evidence>
<evidence type="ECO:0000256" key="1">
    <source>
        <dbReference type="ARBA" id="ARBA00005194"/>
    </source>
</evidence>
<dbReference type="Pfam" id="PF08541">
    <property type="entry name" value="ACP_syn_III_C"/>
    <property type="match status" value="1"/>
</dbReference>
<keyword evidence="8" id="KW-0275">Fatty acid biosynthesis</keyword>
<dbReference type="Gene3D" id="3.40.47.10">
    <property type="match status" value="1"/>
</dbReference>
<dbReference type="AlphaFoldDB" id="A0A381VFS1"/>
<gene>
    <name evidence="11" type="ORF">METZ01_LOCUS91351</name>
</gene>
<evidence type="ECO:0000256" key="6">
    <source>
        <dbReference type="ARBA" id="ARBA00022832"/>
    </source>
</evidence>
<proteinExistence type="inferred from homology"/>
<dbReference type="PANTHER" id="PTHR43091">
    <property type="entry name" value="3-OXOACYL-[ACYL-CARRIER-PROTEIN] SYNTHASE"/>
    <property type="match status" value="1"/>
</dbReference>
<evidence type="ECO:0000259" key="10">
    <source>
        <dbReference type="Pfam" id="PF08545"/>
    </source>
</evidence>
<feature type="domain" description="Beta-ketoacyl-[acyl-carrier-protein] synthase III N-terminal" evidence="10">
    <location>
        <begin position="106"/>
        <end position="183"/>
    </location>
</feature>
<keyword evidence="7" id="KW-0443">Lipid metabolism</keyword>
<dbReference type="PANTHER" id="PTHR43091:SF1">
    <property type="entry name" value="BETA-KETOACYL-[ACYL-CARRIER-PROTEIN] SYNTHASE III, CHLOROPLASTIC"/>
    <property type="match status" value="1"/>
</dbReference>
<dbReference type="FunFam" id="3.40.47.10:FF:000004">
    <property type="entry name" value="3-oxoacyl-[acyl-carrier-protein] synthase 3"/>
    <property type="match status" value="1"/>
</dbReference>
<accession>A0A381VFS1</accession>
<evidence type="ECO:0000256" key="3">
    <source>
        <dbReference type="ARBA" id="ARBA00012333"/>
    </source>
</evidence>